<dbReference type="Gene3D" id="1.10.3210.40">
    <property type="match status" value="1"/>
</dbReference>
<dbReference type="Proteomes" id="UP000682358">
    <property type="component" value="Plasmid p15628A_320"/>
</dbReference>
<dbReference type="EMBL" id="CP123373">
    <property type="protein sequence ID" value="WHT95967.1"/>
    <property type="molecule type" value="Genomic_DNA"/>
</dbReference>
<protein>
    <submittedName>
        <fullName evidence="2">MobH family relaxase</fullName>
    </submittedName>
</protein>
<dbReference type="SUPFAM" id="SSF109604">
    <property type="entry name" value="HD-domain/PDEase-like"/>
    <property type="match status" value="1"/>
</dbReference>
<evidence type="ECO:0000313" key="3">
    <source>
        <dbReference type="Proteomes" id="UP000682358"/>
    </source>
</evidence>
<proteinExistence type="predicted"/>
<dbReference type="CDD" id="cd00077">
    <property type="entry name" value="HDc"/>
    <property type="match status" value="1"/>
</dbReference>
<keyword evidence="2" id="KW-0614">Plasmid</keyword>
<accession>A0AAJ6FRJ2</accession>
<sequence length="839" mass="94526">MNYLGAVFPDITMQNGSNYEIANLKTGNIVASKNLKNLEKQVHRMFINWLKSILKSGKDPFSVDVSTSPDMQDSPHSILQKGEIEIPDDIKSQIETFKMPIGYPPKIEGYPARISGKQLLIKTQAEMITKIKREMQIGELFDELVMPLLCNTADFIHLLPASEAHHHRAQGGLLRHSLEVCYIAVKHTKTTDFDSNETPEERSANALKWRLAVAVTALLHDIGKPVSDYEIWDQTGVYQWKPSGKNLFHWAVEHDIERYFLQWNKKRHNNHRIIAPSLIDKIVPAKVIELLQQNSKNLYFKVIEAISNSDNMEQADKKAINGNQLFNILLLADRASVANDLKLTSGDAIRAAGSGVSTIQRLVDTMRQFISSGRWTPNVPPSPIWSTPDGVYIIWASAAEELCNEIKNLGIFIPQSADSLGEILLAHDVIIEAPRGSLYWKIAPKKLLKSPSFIKDPDTFFYCVKLASDELLFGENIKPTHASVYVKNETSWVSFEPKTETNVEITGEKTESTIENKDNKHQPIDIVDKIINDIPPESDNVTSIMETLEELAIIEPVCNEQAVEVPEVQVIAACDLMIQGGSTMPVGNPAPEITHKHSIGLKERIFAMSKPSVALPMKSLTDIPVATQLSEQKSLFADVKLDDTDSVEITTQKGMHSDIYITADLHIREAFEKYLLGLSKEQLISNINQNHLLVDDKLEIPSAWKARSPQASRSKDDEALVLLRSNFYLVLKKELLIDVFIITRFSEIEQMLNPVIPDLATSLIEDVIFSIHNENDISENQFKTIQYIELSRTELIEISAKLGVSQTTFKQIMAVRFESYNSHFGLQFMREKQWAIGNI</sequence>
<dbReference type="AlphaFoldDB" id="A0AAJ6FRJ2"/>
<evidence type="ECO:0000313" key="2">
    <source>
        <dbReference type="EMBL" id="WHT95967.1"/>
    </source>
</evidence>
<dbReference type="NCBIfam" id="NF041494">
    <property type="entry name" value="MobH"/>
    <property type="match status" value="1"/>
</dbReference>
<evidence type="ECO:0000259" key="1">
    <source>
        <dbReference type="Pfam" id="PF07514"/>
    </source>
</evidence>
<name>A0AAJ6FRJ2_PRORE</name>
<gene>
    <name evidence="2" type="primary">mobH</name>
    <name evidence="2" type="ORF">KOF27_20905</name>
</gene>
<dbReference type="InterPro" id="IPR003607">
    <property type="entry name" value="HD/PDEase_dom"/>
</dbReference>
<feature type="domain" description="Uncharacterised" evidence="1">
    <location>
        <begin position="109"/>
        <end position="439"/>
    </location>
</feature>
<organism evidence="2 3">
    <name type="scientific">Providencia rettgeri</name>
    <dbReference type="NCBI Taxonomy" id="587"/>
    <lineage>
        <taxon>Bacteria</taxon>
        <taxon>Pseudomonadati</taxon>
        <taxon>Pseudomonadota</taxon>
        <taxon>Gammaproteobacteria</taxon>
        <taxon>Enterobacterales</taxon>
        <taxon>Morganellaceae</taxon>
        <taxon>Providencia</taxon>
    </lineage>
</organism>
<dbReference type="Pfam" id="PF07514">
    <property type="entry name" value="TraI_2"/>
    <property type="match status" value="1"/>
</dbReference>
<dbReference type="InterPro" id="IPR011119">
    <property type="entry name" value="Unchr_helicase_relaxase_TraI"/>
</dbReference>
<geneLocation type="plasmid" evidence="2 3">
    <name>p15628A_320</name>
</geneLocation>
<reference evidence="2" key="1">
    <citation type="submission" date="2023-04" db="EMBL/GenBank/DDBJ databases">
        <title>Co-integrate Col3M blaNDM-1-harbouring plasmids in clinical Providencia rettgeri isolates from Argentina.</title>
        <authorList>
            <person name="de Belder D."/>
            <person name="Martino F."/>
            <person name="Tijet N."/>
            <person name="Melano R.G."/>
            <person name="Faccone D."/>
            <person name="de Mendieta J.M."/>
            <person name="Rapoport M."/>
            <person name="Albornoz E."/>
            <person name="Petroni A."/>
            <person name="Tuduri E."/>
            <person name="Derdoy L."/>
            <person name="Cogut S."/>
            <person name="Errecalde L."/>
            <person name="Pasteran F."/>
            <person name="Corso A."/>
            <person name="Gomez S.A."/>
        </authorList>
    </citation>
    <scope>NUCLEOTIDE SEQUENCE</scope>
    <source>
        <strain evidence="2">PreM15628</strain>
        <plasmid evidence="2">p15628A_320</plasmid>
    </source>
</reference>